<sequence length="259" mass="28121">VRPDILYRSADPSNADASALALLREKGVDTVFDLRSRPEIERAGGGVWVAERGGEGGVRTEEEVVVPKRVWTPVFADEDYSPERLGERYKQYAGREDEGFVKAYTDILTHAGPAYRTILLHLANTTLPPPSTPHPPPACLVHCTAGKDRTGVLIGLVLALLGVDDATIAAEYHLTEPGLAHRKDAAVQKLASHPAFAAFGGPGQSGREAAERMVGAKKVHMLNTLAMIRERWGSAEACVREVCGLTKEEVRRVRELLTV</sequence>
<feature type="domain" description="Tyrosine specific protein phosphatases" evidence="1">
    <location>
        <begin position="117"/>
        <end position="187"/>
    </location>
</feature>
<dbReference type="EMBL" id="ML978736">
    <property type="protein sequence ID" value="KAF2084899.1"/>
    <property type="molecule type" value="Genomic_DNA"/>
</dbReference>
<feature type="non-terminal residue" evidence="2">
    <location>
        <position position="1"/>
    </location>
</feature>
<evidence type="ECO:0000259" key="1">
    <source>
        <dbReference type="PROSITE" id="PS50056"/>
    </source>
</evidence>
<dbReference type="PROSITE" id="PS00383">
    <property type="entry name" value="TYR_PHOSPHATASE_1"/>
    <property type="match status" value="1"/>
</dbReference>
<dbReference type="InterPro" id="IPR029021">
    <property type="entry name" value="Prot-tyrosine_phosphatase-like"/>
</dbReference>
<accession>A0A9P4LV54</accession>
<dbReference type="InterPro" id="IPR026893">
    <property type="entry name" value="Tyr/Ser_Pase_IphP-type"/>
</dbReference>
<reference evidence="2" key="1">
    <citation type="journal article" date="2020" name="Stud. Mycol.">
        <title>101 Dothideomycetes genomes: a test case for predicting lifestyles and emergence of pathogens.</title>
        <authorList>
            <person name="Haridas S."/>
            <person name="Albert R."/>
            <person name="Binder M."/>
            <person name="Bloem J."/>
            <person name="Labutti K."/>
            <person name="Salamov A."/>
            <person name="Andreopoulos B."/>
            <person name="Baker S."/>
            <person name="Barry K."/>
            <person name="Bills G."/>
            <person name="Bluhm B."/>
            <person name="Cannon C."/>
            <person name="Castanera R."/>
            <person name="Culley D."/>
            <person name="Daum C."/>
            <person name="Ezra D."/>
            <person name="Gonzalez J."/>
            <person name="Henrissat B."/>
            <person name="Kuo A."/>
            <person name="Liang C."/>
            <person name="Lipzen A."/>
            <person name="Lutzoni F."/>
            <person name="Magnuson J."/>
            <person name="Mondo S."/>
            <person name="Nolan M."/>
            <person name="Ohm R."/>
            <person name="Pangilinan J."/>
            <person name="Park H.-J."/>
            <person name="Ramirez L."/>
            <person name="Alfaro M."/>
            <person name="Sun H."/>
            <person name="Tritt A."/>
            <person name="Yoshinaga Y."/>
            <person name="Zwiers L.-H."/>
            <person name="Turgeon B."/>
            <person name="Goodwin S."/>
            <person name="Spatafora J."/>
            <person name="Crous P."/>
            <person name="Grigoriev I."/>
        </authorList>
    </citation>
    <scope>NUCLEOTIDE SEQUENCE</scope>
    <source>
        <strain evidence="2">CBS 121410</strain>
    </source>
</reference>
<comment type="caution">
    <text evidence="2">The sequence shown here is derived from an EMBL/GenBank/DDBJ whole genome shotgun (WGS) entry which is preliminary data.</text>
</comment>
<name>A0A9P4LV54_9PEZI</name>
<dbReference type="Gene3D" id="3.90.190.10">
    <property type="entry name" value="Protein tyrosine phosphatase superfamily"/>
    <property type="match status" value="1"/>
</dbReference>
<protein>
    <recommendedName>
        <fullName evidence="1">Tyrosine specific protein phosphatases domain-containing protein</fullName>
    </recommendedName>
</protein>
<dbReference type="AlphaFoldDB" id="A0A9P4LV54"/>
<evidence type="ECO:0000313" key="2">
    <source>
        <dbReference type="EMBL" id="KAF2084899.1"/>
    </source>
</evidence>
<gene>
    <name evidence="2" type="ORF">K490DRAFT_12435</name>
</gene>
<dbReference type="InterPro" id="IPR016130">
    <property type="entry name" value="Tyr_Pase_AS"/>
</dbReference>
<evidence type="ECO:0000313" key="3">
    <source>
        <dbReference type="Proteomes" id="UP000799776"/>
    </source>
</evidence>
<dbReference type="InterPro" id="IPR000387">
    <property type="entry name" value="Tyr_Pase_dom"/>
</dbReference>
<dbReference type="Pfam" id="PF13350">
    <property type="entry name" value="Y_phosphatase3"/>
    <property type="match status" value="1"/>
</dbReference>
<dbReference type="GO" id="GO:0004721">
    <property type="term" value="F:phosphoprotein phosphatase activity"/>
    <property type="evidence" value="ECO:0007669"/>
    <property type="project" value="InterPro"/>
</dbReference>
<organism evidence="2 3">
    <name type="scientific">Saccharata proteae CBS 121410</name>
    <dbReference type="NCBI Taxonomy" id="1314787"/>
    <lineage>
        <taxon>Eukaryota</taxon>
        <taxon>Fungi</taxon>
        <taxon>Dikarya</taxon>
        <taxon>Ascomycota</taxon>
        <taxon>Pezizomycotina</taxon>
        <taxon>Dothideomycetes</taxon>
        <taxon>Dothideomycetes incertae sedis</taxon>
        <taxon>Botryosphaeriales</taxon>
        <taxon>Saccharataceae</taxon>
        <taxon>Saccharata</taxon>
    </lineage>
</organism>
<keyword evidence="3" id="KW-1185">Reference proteome</keyword>
<feature type="non-terminal residue" evidence="2">
    <location>
        <position position="259"/>
    </location>
</feature>
<dbReference type="PANTHER" id="PTHR31126:SF1">
    <property type="entry name" value="TYROSINE SPECIFIC PROTEIN PHOSPHATASES DOMAIN-CONTAINING PROTEIN"/>
    <property type="match status" value="1"/>
</dbReference>
<dbReference type="SUPFAM" id="SSF52799">
    <property type="entry name" value="(Phosphotyrosine protein) phosphatases II"/>
    <property type="match status" value="1"/>
</dbReference>
<dbReference type="OrthoDB" id="449382at2759"/>
<dbReference type="PROSITE" id="PS50056">
    <property type="entry name" value="TYR_PHOSPHATASE_2"/>
    <property type="match status" value="1"/>
</dbReference>
<dbReference type="Proteomes" id="UP000799776">
    <property type="component" value="Unassembled WGS sequence"/>
</dbReference>
<proteinExistence type="predicted"/>
<dbReference type="PANTHER" id="PTHR31126">
    <property type="entry name" value="TYROSINE-PROTEIN PHOSPHATASE"/>
    <property type="match status" value="1"/>
</dbReference>